<keyword evidence="6" id="KW-1185">Reference proteome</keyword>
<proteinExistence type="predicted"/>
<dbReference type="InterPro" id="IPR001401">
    <property type="entry name" value="Dynamin_GTPase"/>
</dbReference>
<accession>A0A8H4GGY9</accession>
<dbReference type="Proteomes" id="UP000653565">
    <property type="component" value="Unassembled WGS sequence"/>
</dbReference>
<gene>
    <name evidence="5" type="ORF">CNMCM6805_006285</name>
</gene>
<dbReference type="GO" id="GO:0048312">
    <property type="term" value="P:intracellular distribution of mitochondria"/>
    <property type="evidence" value="ECO:0007669"/>
    <property type="project" value="TreeGrafter"/>
</dbReference>
<dbReference type="GO" id="GO:0003924">
    <property type="term" value="F:GTPase activity"/>
    <property type="evidence" value="ECO:0007669"/>
    <property type="project" value="InterPro"/>
</dbReference>
<dbReference type="AlphaFoldDB" id="A0A8H4GGY9"/>
<dbReference type="InterPro" id="IPR027417">
    <property type="entry name" value="P-loop_NTPase"/>
</dbReference>
<comment type="caution">
    <text evidence="5">The sequence shown here is derived from an EMBL/GenBank/DDBJ whole genome shotgun (WGS) entry which is preliminary data.</text>
</comment>
<keyword evidence="1" id="KW-0547">Nucleotide-binding</keyword>
<evidence type="ECO:0008006" key="7">
    <source>
        <dbReference type="Google" id="ProtNLM"/>
    </source>
</evidence>
<reference evidence="5" key="2">
    <citation type="submission" date="2020-04" db="EMBL/GenBank/DDBJ databases">
        <authorList>
            <person name="Santos R.A.C."/>
            <person name="Steenwyk J.L."/>
            <person name="Rivero-Menendez O."/>
            <person name="Mead M.E."/>
            <person name="Silva L.P."/>
            <person name="Bastos R.W."/>
            <person name="Alastruey-Izquierdo A."/>
            <person name="Goldman G.H."/>
            <person name="Rokas A."/>
        </authorList>
    </citation>
    <scope>NUCLEOTIDE SEQUENCE</scope>
    <source>
        <strain evidence="5">CNM-CM6805</strain>
    </source>
</reference>
<dbReference type="InterPro" id="IPR045063">
    <property type="entry name" value="Dynamin_N"/>
</dbReference>
<dbReference type="GO" id="GO:0016020">
    <property type="term" value="C:membrane"/>
    <property type="evidence" value="ECO:0007669"/>
    <property type="project" value="TreeGrafter"/>
</dbReference>
<dbReference type="EMBL" id="JAAAPX010000037">
    <property type="protein sequence ID" value="KAF4238613.1"/>
    <property type="molecule type" value="Genomic_DNA"/>
</dbReference>
<evidence type="ECO:0000256" key="1">
    <source>
        <dbReference type="ARBA" id="ARBA00022741"/>
    </source>
</evidence>
<dbReference type="GO" id="GO:0000266">
    <property type="term" value="P:mitochondrial fission"/>
    <property type="evidence" value="ECO:0007669"/>
    <property type="project" value="TreeGrafter"/>
</dbReference>
<dbReference type="SMART" id="SM00053">
    <property type="entry name" value="DYNc"/>
    <property type="match status" value="1"/>
</dbReference>
<feature type="domain" description="GED" evidence="3">
    <location>
        <begin position="626"/>
        <end position="723"/>
    </location>
</feature>
<dbReference type="Gene3D" id="1.20.120.1240">
    <property type="entry name" value="Dynamin, middle domain"/>
    <property type="match status" value="1"/>
</dbReference>
<evidence type="ECO:0000313" key="6">
    <source>
        <dbReference type="Proteomes" id="UP000653565"/>
    </source>
</evidence>
<dbReference type="PRINTS" id="PR00195">
    <property type="entry name" value="DYNAMIN"/>
</dbReference>
<dbReference type="Pfam" id="PF01031">
    <property type="entry name" value="Dynamin_M"/>
    <property type="match status" value="1"/>
</dbReference>
<reference evidence="5" key="1">
    <citation type="journal article" date="2020" name="bioRxiv">
        <title>Genomic and phenotypic heterogeneity of clinical isolates of the human pathogens Aspergillus fumigatus, Aspergillus lentulus and Aspergillus fumigatiaffinis.</title>
        <authorList>
            <person name="dos Santos R.A.C."/>
            <person name="Steenwyk J.L."/>
            <person name="Rivero-Menendez O."/>
            <person name="Mead M.E."/>
            <person name="Silva L.P."/>
            <person name="Bastos R.W."/>
            <person name="Alastruey-Izquierdo A."/>
            <person name="Goldman G.H."/>
            <person name="Rokas A."/>
        </authorList>
    </citation>
    <scope>NUCLEOTIDE SEQUENCE</scope>
    <source>
        <strain evidence="5">CNM-CM6805</strain>
    </source>
</reference>
<dbReference type="InterPro" id="IPR020850">
    <property type="entry name" value="GED_dom"/>
</dbReference>
<evidence type="ECO:0000259" key="3">
    <source>
        <dbReference type="PROSITE" id="PS51388"/>
    </source>
</evidence>
<name>A0A8H4GGY9_9EURO</name>
<dbReference type="PROSITE" id="PS51388">
    <property type="entry name" value="GED"/>
    <property type="match status" value="1"/>
</dbReference>
<dbReference type="InterPro" id="IPR030381">
    <property type="entry name" value="G_DYNAMIN_dom"/>
</dbReference>
<dbReference type="PROSITE" id="PS51718">
    <property type="entry name" value="G_DYNAMIN_2"/>
    <property type="match status" value="1"/>
</dbReference>
<protein>
    <recommendedName>
        <fullName evidence="7">Dynamin GTPase</fullName>
    </recommendedName>
</protein>
<dbReference type="GO" id="GO:0005874">
    <property type="term" value="C:microtubule"/>
    <property type="evidence" value="ECO:0007669"/>
    <property type="project" value="TreeGrafter"/>
</dbReference>
<dbReference type="InterPro" id="IPR000375">
    <property type="entry name" value="Dynamin_stalk"/>
</dbReference>
<organism evidence="5 6">
    <name type="scientific">Aspergillus fumigatiaffinis</name>
    <dbReference type="NCBI Taxonomy" id="340414"/>
    <lineage>
        <taxon>Eukaryota</taxon>
        <taxon>Fungi</taxon>
        <taxon>Dikarya</taxon>
        <taxon>Ascomycota</taxon>
        <taxon>Pezizomycotina</taxon>
        <taxon>Eurotiomycetes</taxon>
        <taxon>Eurotiomycetidae</taxon>
        <taxon>Eurotiales</taxon>
        <taxon>Aspergillaceae</taxon>
        <taxon>Aspergillus</taxon>
        <taxon>Aspergillus subgen. Fumigati</taxon>
    </lineage>
</organism>
<dbReference type="GO" id="GO:0016559">
    <property type="term" value="P:peroxisome fission"/>
    <property type="evidence" value="ECO:0007669"/>
    <property type="project" value="TreeGrafter"/>
</dbReference>
<dbReference type="GO" id="GO:0005739">
    <property type="term" value="C:mitochondrion"/>
    <property type="evidence" value="ECO:0007669"/>
    <property type="project" value="TreeGrafter"/>
</dbReference>
<dbReference type="GO" id="GO:0008017">
    <property type="term" value="F:microtubule binding"/>
    <property type="evidence" value="ECO:0007669"/>
    <property type="project" value="TreeGrafter"/>
</dbReference>
<dbReference type="InterPro" id="IPR022812">
    <property type="entry name" value="Dynamin"/>
</dbReference>
<sequence>MDTPPEKDWIQLDSGQVRSGLGLVSSRTSERLNQVDRIRANGVGDHIALPQLVVCGDQSAGKSSVLEGISGIPFPREDGVCTRFATEIILRHDPNHRRNTATIIPHLSRTEDEKAKLSAFLREVSDLAHLPGIIAEAARLMGVQGVNDSADAPTFAADVLRLEIVGDTGLHLTLVDLPGLISVSENEDDVQLVSNLVNSYLENSRSIILAVVPASSDVDTQSIIQRARRFDKDGFRTVGIITKPDLINDGTEGRIAKLANNADRTKLKLGFFLVKNPRPIDLEKGMTMAERRKMEAEFFAHPPWNKLGLDPSRVGIDNLRSFMQDLLDRHIERELPKVRKDVAQLLNEINQELMDLGTPRTSPAQIRMYLTRIATDFQSLVRAGVEGIYGNRDGFFHEIDDERDCHRLRAAIHAENGRFASYMRLHGQKRKVVSAEHPEDTDTKTGQILVTKEQMSAWIKKIYDRTRGRELPGNYNHALLSELFHEQSSRWGDIARDHVNAITDLVCRFIQSACAFVIKDTNAREAISPIINDKLDDNAEKAFQELSKLLDDEAGCPVTYNHYFTDNVQRARNNRSRQDLGTSLNNAITEDWNGRFHVSNSSDEISRLVASLQNHHIIVDMEERACYEAQIDLDAYYKVAMKTFVDNVCRQVIERHILTNLPTVFNPMTESLVYELEPATFGSDSDGAEESFHLLDETFNAETLIAAYRSISKVCRRDTLVAGRGSLLCSVRQPKVDAEIYKTLGRSISYALLRTARPA</sequence>
<dbReference type="GO" id="GO:0005525">
    <property type="term" value="F:GTP binding"/>
    <property type="evidence" value="ECO:0007669"/>
    <property type="project" value="InterPro"/>
</dbReference>
<dbReference type="SUPFAM" id="SSF52540">
    <property type="entry name" value="P-loop containing nucleoside triphosphate hydrolases"/>
    <property type="match status" value="1"/>
</dbReference>
<dbReference type="Pfam" id="PF00350">
    <property type="entry name" value="Dynamin_N"/>
    <property type="match status" value="1"/>
</dbReference>
<dbReference type="PANTHER" id="PTHR11566">
    <property type="entry name" value="DYNAMIN"/>
    <property type="match status" value="1"/>
</dbReference>
<evidence type="ECO:0000259" key="4">
    <source>
        <dbReference type="PROSITE" id="PS51718"/>
    </source>
</evidence>
<dbReference type="PANTHER" id="PTHR11566:SF21">
    <property type="entry name" value="DYNAMIN RELATED PROTEIN 1, ISOFORM A"/>
    <property type="match status" value="1"/>
</dbReference>
<dbReference type="OrthoDB" id="415706at2759"/>
<dbReference type="GO" id="GO:0006897">
    <property type="term" value="P:endocytosis"/>
    <property type="evidence" value="ECO:0007669"/>
    <property type="project" value="TreeGrafter"/>
</dbReference>
<dbReference type="CDD" id="cd08771">
    <property type="entry name" value="DLP_1"/>
    <property type="match status" value="1"/>
</dbReference>
<dbReference type="FunFam" id="3.40.50.300:FF:001425">
    <property type="entry name" value="Dynamin GTPase, putative"/>
    <property type="match status" value="1"/>
</dbReference>
<keyword evidence="2" id="KW-0342">GTP-binding</keyword>
<feature type="domain" description="Dynamin-type G" evidence="4">
    <location>
        <begin position="46"/>
        <end position="336"/>
    </location>
</feature>
<evidence type="ECO:0000256" key="2">
    <source>
        <dbReference type="ARBA" id="ARBA00023134"/>
    </source>
</evidence>
<evidence type="ECO:0000313" key="5">
    <source>
        <dbReference type="EMBL" id="KAF4238613.1"/>
    </source>
</evidence>
<dbReference type="Gene3D" id="3.40.50.300">
    <property type="entry name" value="P-loop containing nucleotide triphosphate hydrolases"/>
    <property type="match status" value="1"/>
</dbReference>